<dbReference type="InterPro" id="IPR050204">
    <property type="entry name" value="AraC_XylS_family_regulators"/>
</dbReference>
<dbReference type="EMBL" id="CP043420">
    <property type="protein sequence ID" value="QEL09947.1"/>
    <property type="molecule type" value="Genomic_DNA"/>
</dbReference>
<sequence length="282" mass="32032">MSNIANTRDWIELRRDDDTGIETIRAHFEGHAYDPHWHDSYLVGMTEQGVQQFHCRRDRHYSTPGRIFLLEPGEIHDGDAPTPGGFTYRMLYLDPHWLAQALAELRDQTPADGLPQFPSTLVGDPGFARTISDAFTALHQGELRMLRQAVLDDLLTGLSRHLHWRPLAPLNERAPAVALRARDYLHAHVEEDIGLDDLARATGCDRFRLSRAFQVAFGLPPHAYLIQLRLALARPRLARGEAPAQVAASLGFADQSHLGRWFRRAYRLTPARYQRHCSNLPD</sequence>
<dbReference type="STRING" id="657387.BH688_14595"/>
<organism evidence="4 5">
    <name type="scientific">Kushneria phosphatilytica</name>
    <dbReference type="NCBI Taxonomy" id="657387"/>
    <lineage>
        <taxon>Bacteria</taxon>
        <taxon>Pseudomonadati</taxon>
        <taxon>Pseudomonadota</taxon>
        <taxon>Gammaproteobacteria</taxon>
        <taxon>Oceanospirillales</taxon>
        <taxon>Halomonadaceae</taxon>
        <taxon>Kushneria</taxon>
    </lineage>
</organism>
<evidence type="ECO:0000256" key="2">
    <source>
        <dbReference type="ARBA" id="ARBA00023125"/>
    </source>
</evidence>
<dbReference type="AlphaFoldDB" id="A0A1S1NSH9"/>
<protein>
    <submittedName>
        <fullName evidence="4">AraC family transcriptional regulator</fullName>
    </submittedName>
</protein>
<dbReference type="InterPro" id="IPR009057">
    <property type="entry name" value="Homeodomain-like_sf"/>
</dbReference>
<dbReference type="PANTHER" id="PTHR46796">
    <property type="entry name" value="HTH-TYPE TRANSCRIPTIONAL ACTIVATOR RHAS-RELATED"/>
    <property type="match status" value="1"/>
</dbReference>
<dbReference type="Pfam" id="PF12833">
    <property type="entry name" value="HTH_18"/>
    <property type="match status" value="1"/>
</dbReference>
<dbReference type="Gene3D" id="1.10.10.60">
    <property type="entry name" value="Homeodomain-like"/>
    <property type="match status" value="1"/>
</dbReference>
<proteinExistence type="predicted"/>
<keyword evidence="5" id="KW-1185">Reference proteome</keyword>
<dbReference type="Proteomes" id="UP000322553">
    <property type="component" value="Chromosome"/>
</dbReference>
<dbReference type="KEGG" id="kuy:FY550_01565"/>
<evidence type="ECO:0000256" key="1">
    <source>
        <dbReference type="ARBA" id="ARBA00023015"/>
    </source>
</evidence>
<dbReference type="GO" id="GO:0003700">
    <property type="term" value="F:DNA-binding transcription factor activity"/>
    <property type="evidence" value="ECO:0007669"/>
    <property type="project" value="InterPro"/>
</dbReference>
<dbReference type="Pfam" id="PF02311">
    <property type="entry name" value="AraC_binding"/>
    <property type="match status" value="1"/>
</dbReference>
<dbReference type="PANTHER" id="PTHR46796:SF2">
    <property type="entry name" value="TRANSCRIPTIONAL REGULATORY PROTEIN"/>
    <property type="match status" value="1"/>
</dbReference>
<reference evidence="4 5" key="1">
    <citation type="submission" date="2019-08" db="EMBL/GenBank/DDBJ databases">
        <title>Complete genome sequence of Kushneria sp. YCWA18, a halophilic phosphate-solubilizing bacterium isolated from Daqiao saltern in China.</title>
        <authorList>
            <person name="Du G.-X."/>
            <person name="Qu L.-Y."/>
        </authorList>
    </citation>
    <scope>NUCLEOTIDE SEQUENCE [LARGE SCALE GENOMIC DNA]</scope>
    <source>
        <strain evidence="4 5">YCWA18</strain>
    </source>
</reference>
<dbReference type="SMART" id="SM00342">
    <property type="entry name" value="HTH_ARAC"/>
    <property type="match status" value="1"/>
</dbReference>
<dbReference type="SUPFAM" id="SSF46689">
    <property type="entry name" value="Homeodomain-like"/>
    <property type="match status" value="2"/>
</dbReference>
<name>A0A1S1NSH9_9GAMM</name>
<gene>
    <name evidence="4" type="ORF">FY550_01565</name>
</gene>
<dbReference type="PROSITE" id="PS01124">
    <property type="entry name" value="HTH_ARAC_FAMILY_2"/>
    <property type="match status" value="1"/>
</dbReference>
<dbReference type="SUPFAM" id="SSF51215">
    <property type="entry name" value="Regulatory protein AraC"/>
    <property type="match status" value="1"/>
</dbReference>
<accession>A0A1S1NSH9</accession>
<evidence type="ECO:0000256" key="3">
    <source>
        <dbReference type="ARBA" id="ARBA00023163"/>
    </source>
</evidence>
<dbReference type="GO" id="GO:0043565">
    <property type="term" value="F:sequence-specific DNA binding"/>
    <property type="evidence" value="ECO:0007669"/>
    <property type="project" value="InterPro"/>
</dbReference>
<dbReference type="OrthoDB" id="9809338at2"/>
<dbReference type="InterPro" id="IPR003313">
    <property type="entry name" value="AraC-bd"/>
</dbReference>
<keyword evidence="1" id="KW-0805">Transcription regulation</keyword>
<evidence type="ECO:0000313" key="5">
    <source>
        <dbReference type="Proteomes" id="UP000322553"/>
    </source>
</evidence>
<keyword evidence="3" id="KW-0804">Transcription</keyword>
<keyword evidence="2" id="KW-0238">DNA-binding</keyword>
<dbReference type="RefSeq" id="WP_070981054.1">
    <property type="nucleotide sequence ID" value="NZ_CP043420.1"/>
</dbReference>
<dbReference type="InterPro" id="IPR037923">
    <property type="entry name" value="HTH-like"/>
</dbReference>
<dbReference type="InterPro" id="IPR018060">
    <property type="entry name" value="HTH_AraC"/>
</dbReference>
<evidence type="ECO:0000313" key="4">
    <source>
        <dbReference type="EMBL" id="QEL09947.1"/>
    </source>
</evidence>